<keyword evidence="3" id="KW-0411">Iron-sulfur</keyword>
<dbReference type="GO" id="GO:0051536">
    <property type="term" value="F:iron-sulfur cluster binding"/>
    <property type="evidence" value="ECO:0007669"/>
    <property type="project" value="UniProtKB-KW"/>
</dbReference>
<evidence type="ECO:0000256" key="1">
    <source>
        <dbReference type="ARBA" id="ARBA00022723"/>
    </source>
</evidence>
<dbReference type="Pfam" id="PF13187">
    <property type="entry name" value="Fer4_9"/>
    <property type="match status" value="1"/>
</dbReference>
<accession>A0A7Z7PQD5</accession>
<dbReference type="KEGG" id="minf:MESINF_0207"/>
<dbReference type="AlphaFoldDB" id="A0A7Z7PQD5"/>
<dbReference type="GO" id="GO:0046872">
    <property type="term" value="F:metal ion binding"/>
    <property type="evidence" value="ECO:0007669"/>
    <property type="project" value="UniProtKB-KW"/>
</dbReference>
<dbReference type="InterPro" id="IPR023210">
    <property type="entry name" value="NADP_OxRdtase_dom"/>
</dbReference>
<dbReference type="Proteomes" id="UP000250796">
    <property type="component" value="Chromosome MESINF"/>
</dbReference>
<gene>
    <name evidence="5" type="ORF">MESINF_0207</name>
</gene>
<dbReference type="InterPro" id="IPR009051">
    <property type="entry name" value="Helical_ferredxn"/>
</dbReference>
<dbReference type="InterPro" id="IPR036812">
    <property type="entry name" value="NAD(P)_OxRdtase_dom_sf"/>
</dbReference>
<dbReference type="PROSITE" id="PS51379">
    <property type="entry name" value="4FE4S_FER_2"/>
    <property type="match status" value="1"/>
</dbReference>
<dbReference type="PANTHER" id="PTHR43312">
    <property type="entry name" value="D-THREO-ALDOSE 1-DEHYDROGENASE"/>
    <property type="match status" value="1"/>
</dbReference>
<reference evidence="5 6" key="1">
    <citation type="submission" date="2017-01" db="EMBL/GenBank/DDBJ databases">
        <authorList>
            <person name="Erauso G."/>
        </authorList>
    </citation>
    <scope>NUCLEOTIDE SEQUENCE [LARGE SCALE GENOMIC DNA]</scope>
    <source>
        <strain evidence="5">MESINF1</strain>
    </source>
</reference>
<dbReference type="Pfam" id="PF00248">
    <property type="entry name" value="Aldo_ket_red"/>
    <property type="match status" value="1"/>
</dbReference>
<keyword evidence="1" id="KW-0479">Metal-binding</keyword>
<protein>
    <submittedName>
        <fullName evidence="5">Putative oxidoreductase of aldo/keto reductase family</fullName>
    </submittedName>
</protein>
<dbReference type="InterPro" id="IPR053135">
    <property type="entry name" value="AKR2_Oxidoreductase"/>
</dbReference>
<keyword evidence="2" id="KW-0408">Iron</keyword>
<dbReference type="Gene3D" id="1.10.1060.10">
    <property type="entry name" value="Alpha-helical ferredoxin"/>
    <property type="match status" value="1"/>
</dbReference>
<dbReference type="SUPFAM" id="SSF46548">
    <property type="entry name" value="alpha-helical ferredoxin"/>
    <property type="match status" value="1"/>
</dbReference>
<dbReference type="InterPro" id="IPR017900">
    <property type="entry name" value="4Fe4S_Fe_S_CS"/>
</dbReference>
<organism evidence="5 6">
    <name type="scientific">Mesotoga infera</name>
    <dbReference type="NCBI Taxonomy" id="1236046"/>
    <lineage>
        <taxon>Bacteria</taxon>
        <taxon>Thermotogati</taxon>
        <taxon>Thermotogota</taxon>
        <taxon>Thermotogae</taxon>
        <taxon>Kosmotogales</taxon>
        <taxon>Kosmotogaceae</taxon>
        <taxon>Mesotoga</taxon>
    </lineage>
</organism>
<sequence length="374" mass="42831">MVYREMGKTGEKVSALGFGCMRLPTLDNGIDIPQATRMLRHAIDNGVDYVDTAWGYHNGQSEPFVGEALKEGYREKVNLATKLPSWLIKSREDMDHYLDEQLKRLQTDVIDFYLLHALNKRFWDNLVKNNVFDFMDRAKSSGRIKHIGFSFHDTLETFKKIVDAYDWEFCQIQYNFLDTDHQAGTEGLNYAYKREMGVIVMEPLRGGKLVRRVPGDVQKIWDLAPQKRSAVEWALRWVWNNPAVGVVLSGMSSMEQVEQNLEIADAALPNSLTSQELSLISRVREIYISRIKINCTACGYCMPCPNNVAIPDSFEIYNDAAMFDDVEGARRAYNNFFKPENRASKCIECGRCEELCPQKIPIIEKLKEVAALLE</sequence>
<dbReference type="RefSeq" id="WP_169698104.1">
    <property type="nucleotide sequence ID" value="NZ_LS974202.1"/>
</dbReference>
<dbReference type="InterPro" id="IPR017896">
    <property type="entry name" value="4Fe4S_Fe-S-bd"/>
</dbReference>
<evidence type="ECO:0000256" key="3">
    <source>
        <dbReference type="ARBA" id="ARBA00023014"/>
    </source>
</evidence>
<name>A0A7Z7PQD5_9BACT</name>
<dbReference type="CDD" id="cd19096">
    <property type="entry name" value="AKR_Fe-S_oxidoreductase"/>
    <property type="match status" value="1"/>
</dbReference>
<proteinExistence type="predicted"/>
<dbReference type="PANTHER" id="PTHR43312:SF2">
    <property type="entry name" value="OXIDOREDUCTASE"/>
    <property type="match status" value="1"/>
</dbReference>
<keyword evidence="6" id="KW-1185">Reference proteome</keyword>
<dbReference type="EMBL" id="LS974202">
    <property type="protein sequence ID" value="SSC11656.1"/>
    <property type="molecule type" value="Genomic_DNA"/>
</dbReference>
<dbReference type="PROSITE" id="PS00198">
    <property type="entry name" value="4FE4S_FER_1"/>
    <property type="match status" value="1"/>
</dbReference>
<dbReference type="Gene3D" id="3.20.20.100">
    <property type="entry name" value="NADP-dependent oxidoreductase domain"/>
    <property type="match status" value="1"/>
</dbReference>
<evidence type="ECO:0000313" key="6">
    <source>
        <dbReference type="Proteomes" id="UP000250796"/>
    </source>
</evidence>
<evidence type="ECO:0000313" key="5">
    <source>
        <dbReference type="EMBL" id="SSC11656.1"/>
    </source>
</evidence>
<evidence type="ECO:0000256" key="2">
    <source>
        <dbReference type="ARBA" id="ARBA00023004"/>
    </source>
</evidence>
<evidence type="ECO:0000259" key="4">
    <source>
        <dbReference type="PROSITE" id="PS51379"/>
    </source>
</evidence>
<dbReference type="SUPFAM" id="SSF51430">
    <property type="entry name" value="NAD(P)-linked oxidoreductase"/>
    <property type="match status" value="1"/>
</dbReference>
<feature type="domain" description="4Fe-4S ferredoxin-type" evidence="4">
    <location>
        <begin position="337"/>
        <end position="366"/>
    </location>
</feature>